<dbReference type="EMBL" id="QPIJ01000025">
    <property type="protein sequence ID" value="RCV90717.1"/>
    <property type="molecule type" value="Genomic_DNA"/>
</dbReference>
<protein>
    <submittedName>
        <fullName evidence="3">DUF2489 domain-containing protein</fullName>
    </submittedName>
</protein>
<dbReference type="AlphaFoldDB" id="A0A368U2L7"/>
<evidence type="ECO:0000256" key="1">
    <source>
        <dbReference type="SAM" id="Phobius"/>
    </source>
</evidence>
<evidence type="ECO:0000313" key="3">
    <source>
        <dbReference type="EMBL" id="RCV90717.1"/>
    </source>
</evidence>
<accession>A0A368U2L7</accession>
<evidence type="ECO:0000313" key="4">
    <source>
        <dbReference type="Proteomes" id="UP000253204"/>
    </source>
</evidence>
<evidence type="ECO:0000259" key="2">
    <source>
        <dbReference type="Pfam" id="PF10675"/>
    </source>
</evidence>
<feature type="domain" description="DUF2489" evidence="2">
    <location>
        <begin position="17"/>
        <end position="142"/>
    </location>
</feature>
<feature type="transmembrane region" description="Helical" evidence="1">
    <location>
        <begin position="6"/>
        <end position="26"/>
    </location>
</feature>
<comment type="caution">
    <text evidence="3">The sequence shown here is derived from an EMBL/GenBank/DDBJ whole genome shotgun (WGS) entry which is preliminary data.</text>
</comment>
<dbReference type="InterPro" id="IPR019617">
    <property type="entry name" value="DUF2489"/>
</dbReference>
<sequence length="155" mass="18087">MNTTITLILLGLGLVIVIALTAYAFTLRREVKRRDRYRQEEDRRAQDNSLENLDWVIGALLQEQVEITEGAWRCKVLLEIIDPSLAEQERFRAFAEMYNRTQHLKTHSARKQLTPRERMQEDKQRLEIENEMRPSVLAAAAAVKEWRQEGSNAAH</sequence>
<organism evidence="3 4">
    <name type="scientific">Vreelandella rituensis</name>
    <dbReference type="NCBI Taxonomy" id="2282306"/>
    <lineage>
        <taxon>Bacteria</taxon>
        <taxon>Pseudomonadati</taxon>
        <taxon>Pseudomonadota</taxon>
        <taxon>Gammaproteobacteria</taxon>
        <taxon>Oceanospirillales</taxon>
        <taxon>Halomonadaceae</taxon>
        <taxon>Vreelandella</taxon>
    </lineage>
</organism>
<dbReference type="Pfam" id="PF10675">
    <property type="entry name" value="DUF2489"/>
    <property type="match status" value="1"/>
</dbReference>
<proteinExistence type="predicted"/>
<name>A0A368U2L7_9GAMM</name>
<keyword evidence="1" id="KW-1133">Transmembrane helix</keyword>
<reference evidence="3 4" key="1">
    <citation type="submission" date="2018-07" db="EMBL/GenBank/DDBJ databases">
        <title>Halomonas rutogse sp. nov., isolated from Lake TangqianCo on Tibetan Plateau.</title>
        <authorList>
            <person name="Lu H."/>
            <person name="Xing P."/>
            <person name="Wu Q."/>
        </authorList>
    </citation>
    <scope>NUCLEOTIDE SEQUENCE [LARGE SCALE GENOMIC DNA]</scope>
    <source>
        <strain evidence="3 4">TQ8S</strain>
    </source>
</reference>
<gene>
    <name evidence="3" type="ORF">DU506_11365</name>
</gene>
<dbReference type="OrthoDB" id="5740155at2"/>
<keyword evidence="1" id="KW-0812">Transmembrane</keyword>
<keyword evidence="4" id="KW-1185">Reference proteome</keyword>
<dbReference type="RefSeq" id="WP_114487055.1">
    <property type="nucleotide sequence ID" value="NZ_CBCSHM010000068.1"/>
</dbReference>
<keyword evidence="1" id="KW-0472">Membrane</keyword>
<dbReference type="Proteomes" id="UP000253204">
    <property type="component" value="Unassembled WGS sequence"/>
</dbReference>